<evidence type="ECO:0000313" key="1">
    <source>
        <dbReference type="Proteomes" id="UP000887565"/>
    </source>
</evidence>
<protein>
    <submittedName>
        <fullName evidence="2">Uncharacterized protein</fullName>
    </submittedName>
</protein>
<dbReference type="Proteomes" id="UP000887565">
    <property type="component" value="Unplaced"/>
</dbReference>
<dbReference type="WBParaSite" id="nRc.2.0.1.t33757-RA">
    <property type="protein sequence ID" value="nRc.2.0.1.t33757-RA"/>
    <property type="gene ID" value="nRc.2.0.1.g33757"/>
</dbReference>
<name>A0A915K784_ROMCU</name>
<keyword evidence="1" id="KW-1185">Reference proteome</keyword>
<reference evidence="2" key="1">
    <citation type="submission" date="2022-11" db="UniProtKB">
        <authorList>
            <consortium name="WormBaseParasite"/>
        </authorList>
    </citation>
    <scope>IDENTIFICATION</scope>
</reference>
<accession>A0A915K784</accession>
<dbReference type="AlphaFoldDB" id="A0A915K784"/>
<organism evidence="1 2">
    <name type="scientific">Romanomermis culicivorax</name>
    <name type="common">Nematode worm</name>
    <dbReference type="NCBI Taxonomy" id="13658"/>
    <lineage>
        <taxon>Eukaryota</taxon>
        <taxon>Metazoa</taxon>
        <taxon>Ecdysozoa</taxon>
        <taxon>Nematoda</taxon>
        <taxon>Enoplea</taxon>
        <taxon>Dorylaimia</taxon>
        <taxon>Mermithida</taxon>
        <taxon>Mermithoidea</taxon>
        <taxon>Mermithidae</taxon>
        <taxon>Romanomermis</taxon>
    </lineage>
</organism>
<proteinExistence type="predicted"/>
<evidence type="ECO:0000313" key="2">
    <source>
        <dbReference type="WBParaSite" id="nRc.2.0.1.t33757-RA"/>
    </source>
</evidence>
<sequence length="143" mass="16072">MGGIVNGHPGVAVFRRTESAPRRRTRDEGVRVFLAALEQEIFVQPLELIDNLTPTVLDVEIKFRTKGHEMCWPQIETVEKVRFAIGHRKSMDVKQEGHLVCHTNKGTLLTERDVSAPPLWCQPFRRAEMAGVELTGAEMAAPN</sequence>